<dbReference type="VEuPathDB" id="CryptoDB:Chro.60629"/>
<organism evidence="1">
    <name type="scientific">Cryptosporidium hominis</name>
    <dbReference type="NCBI Taxonomy" id="237895"/>
    <lineage>
        <taxon>Eukaryota</taxon>
        <taxon>Sar</taxon>
        <taxon>Alveolata</taxon>
        <taxon>Apicomplexa</taxon>
        <taxon>Conoidasida</taxon>
        <taxon>Coccidia</taxon>
        <taxon>Eucoccidiorida</taxon>
        <taxon>Eimeriorina</taxon>
        <taxon>Cryptosporidiidae</taxon>
        <taxon>Cryptosporidium</taxon>
    </lineage>
</organism>
<evidence type="ECO:0000313" key="2">
    <source>
        <dbReference type="EMBL" id="PPS94081.1"/>
    </source>
</evidence>
<gene>
    <name evidence="1" type="ORF">CHUDEA6_5470</name>
    <name evidence="2" type="ORF">GY17_00002882</name>
</gene>
<evidence type="ECO:0000313" key="1">
    <source>
        <dbReference type="EMBL" id="CUV06971.1"/>
    </source>
</evidence>
<sequence>MKTFYFICLYISTILQDFYYAIHNNILLIQHNHYYYHGISYIKLSASSQNFNKKKKPQNGVNSSISADGVPLGNCDPFFCHPCDNSGGKGLKCRISSKSGNLVCCYCSNSGNHGPYSPPSSRKKYFRSACPITSSPPTIIVKNGQEKCLGCLNDMLHCGNKPPRSKVNGYYSHPCNLAPDCRPGFSSGQDLKPICAFCQNRSSHGPYKHESSESDDDDN</sequence>
<evidence type="ECO:0000313" key="3">
    <source>
        <dbReference type="Proteomes" id="UP001429100"/>
    </source>
</evidence>
<dbReference type="Proteomes" id="UP000199752">
    <property type="component" value="Chromosome 6"/>
</dbReference>
<dbReference type="VEuPathDB" id="CryptoDB:GY17_00002882"/>
<protein>
    <submittedName>
        <fullName evidence="1">Uncharacterized protein</fullName>
    </submittedName>
</protein>
<proteinExistence type="predicted"/>
<dbReference type="Proteomes" id="UP001429100">
    <property type="component" value="Unassembled WGS sequence"/>
</dbReference>
<dbReference type="VEuPathDB" id="CryptoDB:CHUDEA6_5470"/>
<accession>A0A0S4TIM9</accession>
<dbReference type="EMBL" id="JTAI01000009">
    <property type="protein sequence ID" value="PPS94081.1"/>
    <property type="molecule type" value="Genomic_DNA"/>
</dbReference>
<reference evidence="2 3" key="3">
    <citation type="submission" date="2017-10" db="EMBL/GenBank/DDBJ databases">
        <title>Consistent, comparative and evidence-based genome annotation and re-annotation for the closely-related species, Cryptosporidium parvum, C. hominis and C. tyzzeri.</title>
        <authorList>
            <person name="Baptista R.P."/>
            <person name="Li Y."/>
            <person name="Sateriale A."/>
            <person name="Striepen B."/>
            <person name="Kissinger J.C."/>
        </authorList>
    </citation>
    <scope>NUCLEOTIDE SEQUENCE [LARGE SCALE GENOMIC DNA]</scope>
    <source>
        <strain evidence="2">30976</strain>
    </source>
</reference>
<dbReference type="AlphaFoldDB" id="A0A0S4TIM9"/>
<dbReference type="EMBL" id="LN877952">
    <property type="protein sequence ID" value="CUV06971.1"/>
    <property type="molecule type" value="Genomic_DNA"/>
</dbReference>
<reference evidence="2 3" key="1">
    <citation type="submission" date="2014-11" db="EMBL/GenBank/DDBJ databases">
        <title>Comparative genomic analysis of Cryptosporidium hominis reveals occurrence of genetic recombination in virulent subtypes.</title>
        <authorList>
            <person name="Guo Y."/>
            <person name="Tang K."/>
            <person name="Frace M."/>
            <person name="Li N."/>
            <person name="Roellig D.M."/>
            <person name="Sammons S."/>
            <person name="Knipe K."/>
            <person name="Rowe L."/>
            <person name="Feng Y."/>
            <person name="Xiao L."/>
        </authorList>
    </citation>
    <scope>NUCLEOTIDE SEQUENCE [LARGE SCALE GENOMIC DNA]</scope>
    <source>
        <strain evidence="2">30976</strain>
    </source>
</reference>
<name>A0A0S4TIM9_CRYHO</name>
<keyword evidence="3" id="KW-1185">Reference proteome</keyword>
<reference evidence="1" key="2">
    <citation type="submission" date="2015-08" db="EMBL/GenBank/DDBJ databases">
        <authorList>
            <person name="Babu N.S."/>
            <person name="Beckwith C.J."/>
            <person name="Beseler K.G."/>
            <person name="Brison A."/>
            <person name="Carone J.V."/>
            <person name="Caskin T.P."/>
            <person name="Diamond M."/>
            <person name="Durham M.E."/>
            <person name="Foxe J.M."/>
            <person name="Go M."/>
            <person name="Henderson B.A."/>
            <person name="Jones I.B."/>
            <person name="McGettigan J.A."/>
            <person name="Micheletti S.J."/>
            <person name="Nasrallah M.E."/>
            <person name="Ortiz D."/>
            <person name="Piller C.R."/>
            <person name="Privatt S.R."/>
            <person name="Schneider S.L."/>
            <person name="Sharp S."/>
            <person name="Smith T.C."/>
            <person name="Stanton J.D."/>
            <person name="Ullery H.E."/>
            <person name="Wilson R.J."/>
            <person name="Serrano M.G."/>
            <person name="Buck G."/>
            <person name="Lee V."/>
            <person name="Wang Y."/>
            <person name="Carvalho R."/>
            <person name="Voegtly L."/>
            <person name="Shi R."/>
            <person name="Duckworth R."/>
            <person name="Johnson A."/>
            <person name="Loviza R."/>
            <person name="Walstead R."/>
            <person name="Shah Z."/>
            <person name="Kiflezghi M."/>
            <person name="Wade K."/>
            <person name="Ball S.L."/>
            <person name="Bradley K.W."/>
            <person name="Asai D.J."/>
            <person name="Bowman C.A."/>
            <person name="Russell D.A."/>
            <person name="Pope W.H."/>
            <person name="Jacobs-Sera D."/>
            <person name="Hendrix R.W."/>
            <person name="Hatfull G.F."/>
        </authorList>
    </citation>
    <scope>NUCLEOTIDE SEQUENCE [LARGE SCALE GENOMIC DNA]</scope>
</reference>